<gene>
    <name evidence="1" type="ORF">SA3R_08165</name>
</gene>
<organism evidence="1 2">
    <name type="scientific">Pantoea dispersa</name>
    <dbReference type="NCBI Taxonomy" id="59814"/>
    <lineage>
        <taxon>Bacteria</taxon>
        <taxon>Pseudomonadati</taxon>
        <taxon>Pseudomonadota</taxon>
        <taxon>Gammaproteobacteria</taxon>
        <taxon>Enterobacterales</taxon>
        <taxon>Erwiniaceae</taxon>
        <taxon>Pantoea</taxon>
    </lineage>
</organism>
<dbReference type="RefSeq" id="WP_058776645.1">
    <property type="nucleotide sequence ID" value="NZ_LDSA01000011.1"/>
</dbReference>
<evidence type="ECO:0000313" key="2">
    <source>
        <dbReference type="Proteomes" id="UP000071979"/>
    </source>
</evidence>
<accession>A0A8E1RZN9</accession>
<comment type="caution">
    <text evidence="1">The sequence shown here is derived from an EMBL/GenBank/DDBJ whole genome shotgun (WGS) entry which is preliminary data.</text>
</comment>
<sequence length="172" mass="18577">MATQAYQAGECPDCTAFRVRIWRVSADKNGLAELLQLKQSESSESLNSGTPKIIMFADAEAIAQQLQHDSRAAFVSEARGVTPAGEPIPFSVSTATGTYSGLLMAGPQTHKLPSRVVKFSLFCTVSYPGSQLPEDTTSENGRVMLKDGLTVVSVQAVRNGWLVWFTETKFSA</sequence>
<reference evidence="1 2" key="1">
    <citation type="journal article" date="2016" name="Front. Microbiol.">
        <title>Genomic Resource of Rice Seed Associated Bacteria.</title>
        <authorList>
            <person name="Midha S."/>
            <person name="Bansal K."/>
            <person name="Sharma S."/>
            <person name="Kumar N."/>
            <person name="Patil P.P."/>
            <person name="Chaudhry V."/>
            <person name="Patil P.B."/>
        </authorList>
    </citation>
    <scope>NUCLEOTIDE SEQUENCE [LARGE SCALE GENOMIC DNA]</scope>
    <source>
        <strain evidence="1 2">SA3</strain>
    </source>
</reference>
<dbReference type="EMBL" id="LDSE01000015">
    <property type="protein sequence ID" value="KTS68311.1"/>
    <property type="molecule type" value="Genomic_DNA"/>
</dbReference>
<evidence type="ECO:0000313" key="1">
    <source>
        <dbReference type="EMBL" id="KTS68311.1"/>
    </source>
</evidence>
<protein>
    <submittedName>
        <fullName evidence="1">Uncharacterized protein</fullName>
    </submittedName>
</protein>
<proteinExistence type="predicted"/>
<dbReference type="AlphaFoldDB" id="A0A8E1RZN9"/>
<name>A0A8E1RZN9_9GAMM</name>
<dbReference type="Proteomes" id="UP000071979">
    <property type="component" value="Unassembled WGS sequence"/>
</dbReference>